<feature type="domain" description="GST C-terminal" evidence="2">
    <location>
        <begin position="90"/>
        <end position="216"/>
    </location>
</feature>
<dbReference type="Gene3D" id="3.40.30.10">
    <property type="entry name" value="Glutaredoxin"/>
    <property type="match status" value="1"/>
</dbReference>
<evidence type="ECO:0000313" key="3">
    <source>
        <dbReference type="Proteomes" id="UP000322000"/>
    </source>
</evidence>
<dbReference type="GO" id="GO:0006749">
    <property type="term" value="P:glutathione metabolic process"/>
    <property type="evidence" value="ECO:0007669"/>
    <property type="project" value="TreeGrafter"/>
</dbReference>
<dbReference type="InterPro" id="IPR010987">
    <property type="entry name" value="Glutathione-S-Trfase_C-like"/>
</dbReference>
<dbReference type="GO" id="GO:0004364">
    <property type="term" value="F:glutathione transferase activity"/>
    <property type="evidence" value="ECO:0007669"/>
    <property type="project" value="TreeGrafter"/>
</dbReference>
<sequence length="223" mass="24973">MAPVLYKIDASPPACAVRMLADIIGLQLEIKDVDFRTMEHKSPDYLKMNPLGVIPTLNDNGFLLGDSHAIMIYLLSVYGGNKSELLYPSDPKARALINQVLFFDASILFIRIKVVALPTIMEGLKAPTERHLSDLEEAYGMLEKFLSRHRYVAADHLTIADLSVATTLFAAVAIKEIDAEKFPLSTAWYKRIQKESFYKEIAAPGGVSFTQAMQYSWQKNSQQ</sequence>
<dbReference type="SUPFAM" id="SSF47616">
    <property type="entry name" value="GST C-terminal domain-like"/>
    <property type="match status" value="1"/>
</dbReference>
<dbReference type="GeneID" id="113508774"/>
<name>A0A7E5X566_TRINI</name>
<accession>A0A7E5X566</accession>
<dbReference type="InterPro" id="IPR040079">
    <property type="entry name" value="Glutathione_S-Trfase"/>
</dbReference>
<dbReference type="Pfam" id="PF13410">
    <property type="entry name" value="GST_C_2"/>
    <property type="match status" value="1"/>
</dbReference>
<dbReference type="SUPFAM" id="SSF52833">
    <property type="entry name" value="Thioredoxin-like"/>
    <property type="match status" value="1"/>
</dbReference>
<dbReference type="PANTHER" id="PTHR43969:SF8">
    <property type="entry name" value="GLUTATHIONE S TRANSFERASE E13, ISOFORM A-RELATED"/>
    <property type="match status" value="1"/>
</dbReference>
<evidence type="ECO:0000259" key="2">
    <source>
        <dbReference type="PROSITE" id="PS50405"/>
    </source>
</evidence>
<protein>
    <submittedName>
        <fullName evidence="4">Glutathione S-transferase 1-like</fullName>
    </submittedName>
</protein>
<dbReference type="AlphaFoldDB" id="A0A7E5X566"/>
<dbReference type="SFLD" id="SFLDG01153">
    <property type="entry name" value="Main.4:_Theta-like"/>
    <property type="match status" value="1"/>
</dbReference>
<dbReference type="InterPro" id="IPR036282">
    <property type="entry name" value="Glutathione-S-Trfase_C_sf"/>
</dbReference>
<dbReference type="InParanoid" id="A0A7E5X566"/>
<dbReference type="PROSITE" id="PS50405">
    <property type="entry name" value="GST_CTER"/>
    <property type="match status" value="1"/>
</dbReference>
<dbReference type="PROSITE" id="PS50404">
    <property type="entry name" value="GST_NTER"/>
    <property type="match status" value="1"/>
</dbReference>
<dbReference type="RefSeq" id="XP_026747671.1">
    <property type="nucleotide sequence ID" value="XM_026891870.1"/>
</dbReference>
<evidence type="ECO:0000259" key="1">
    <source>
        <dbReference type="PROSITE" id="PS50404"/>
    </source>
</evidence>
<dbReference type="InterPro" id="IPR004045">
    <property type="entry name" value="Glutathione_S-Trfase_N"/>
</dbReference>
<proteinExistence type="predicted"/>
<dbReference type="Proteomes" id="UP000322000">
    <property type="component" value="Chromosome 3"/>
</dbReference>
<evidence type="ECO:0000313" key="4">
    <source>
        <dbReference type="RefSeq" id="XP_026747671.1"/>
    </source>
</evidence>
<keyword evidence="3" id="KW-1185">Reference proteome</keyword>
<dbReference type="Gene3D" id="1.20.1050.10">
    <property type="match status" value="1"/>
</dbReference>
<dbReference type="SFLD" id="SFLDG00358">
    <property type="entry name" value="Main_(cytGST)"/>
    <property type="match status" value="1"/>
</dbReference>
<dbReference type="SFLD" id="SFLDS00019">
    <property type="entry name" value="Glutathione_Transferase_(cytos"/>
    <property type="match status" value="1"/>
</dbReference>
<dbReference type="InterPro" id="IPR036249">
    <property type="entry name" value="Thioredoxin-like_sf"/>
</dbReference>
<gene>
    <name evidence="4" type="primary">LOC113508774</name>
</gene>
<dbReference type="FunFam" id="1.20.1050.10:FF:000007">
    <property type="entry name" value="Glutathione S-transferase 1-1"/>
    <property type="match status" value="1"/>
</dbReference>
<reference evidence="4" key="1">
    <citation type="submission" date="2025-08" db="UniProtKB">
        <authorList>
            <consortium name="RefSeq"/>
        </authorList>
    </citation>
    <scope>IDENTIFICATION</scope>
</reference>
<dbReference type="Pfam" id="PF02798">
    <property type="entry name" value="GST_N"/>
    <property type="match status" value="1"/>
</dbReference>
<dbReference type="CDD" id="cd03177">
    <property type="entry name" value="GST_C_Delta_Epsilon"/>
    <property type="match status" value="1"/>
</dbReference>
<feature type="domain" description="GST N-terminal" evidence="1">
    <location>
        <begin position="1"/>
        <end position="82"/>
    </location>
</feature>
<organism evidence="3 4">
    <name type="scientific">Trichoplusia ni</name>
    <name type="common">Cabbage looper</name>
    <dbReference type="NCBI Taxonomy" id="7111"/>
    <lineage>
        <taxon>Eukaryota</taxon>
        <taxon>Metazoa</taxon>
        <taxon>Ecdysozoa</taxon>
        <taxon>Arthropoda</taxon>
        <taxon>Hexapoda</taxon>
        <taxon>Insecta</taxon>
        <taxon>Pterygota</taxon>
        <taxon>Neoptera</taxon>
        <taxon>Endopterygota</taxon>
        <taxon>Lepidoptera</taxon>
        <taxon>Glossata</taxon>
        <taxon>Ditrysia</taxon>
        <taxon>Noctuoidea</taxon>
        <taxon>Noctuidae</taxon>
        <taxon>Plusiinae</taxon>
        <taxon>Trichoplusia</taxon>
    </lineage>
</organism>
<dbReference type="PANTHER" id="PTHR43969">
    <property type="entry name" value="GLUTATHIONE S TRANSFERASE D10, ISOFORM A-RELATED"/>
    <property type="match status" value="1"/>
</dbReference>
<dbReference type="OrthoDB" id="422574at2759"/>
<dbReference type="KEGG" id="tnl:113508774"/>